<protein>
    <submittedName>
        <fullName evidence="2">AcVLRF1 family peptidyl-tRNA hydrolase</fullName>
    </submittedName>
</protein>
<accession>A0ABW8ARK0</accession>
<dbReference type="InterPro" id="IPR042226">
    <property type="entry name" value="eFR1_2_sf"/>
</dbReference>
<evidence type="ECO:0000313" key="3">
    <source>
        <dbReference type="Proteomes" id="UP001612915"/>
    </source>
</evidence>
<comment type="caution">
    <text evidence="2">The sequence shown here is derived from an EMBL/GenBank/DDBJ whole genome shotgun (WGS) entry which is preliminary data.</text>
</comment>
<name>A0ABW8ARK0_9ACTN</name>
<dbReference type="Proteomes" id="UP001612915">
    <property type="component" value="Unassembled WGS sequence"/>
</dbReference>
<keyword evidence="3" id="KW-1185">Reference proteome</keyword>
<dbReference type="GO" id="GO:0016787">
    <property type="term" value="F:hydrolase activity"/>
    <property type="evidence" value="ECO:0007669"/>
    <property type="project" value="UniProtKB-KW"/>
</dbReference>
<feature type="domain" description="Actinobacteria/chloroflexi VLRF1 release factor" evidence="1">
    <location>
        <begin position="73"/>
        <end position="202"/>
    </location>
</feature>
<dbReference type="Pfam" id="PF18859">
    <property type="entry name" value="acVLRF1"/>
    <property type="match status" value="1"/>
</dbReference>
<evidence type="ECO:0000313" key="2">
    <source>
        <dbReference type="EMBL" id="MFI7589015.1"/>
    </source>
</evidence>
<proteinExistence type="predicted"/>
<dbReference type="Gene3D" id="3.30.420.60">
    <property type="entry name" value="eRF1 domain 2"/>
    <property type="match status" value="1"/>
</dbReference>
<dbReference type="EMBL" id="JBITLV010000006">
    <property type="protein sequence ID" value="MFI7589015.1"/>
    <property type="molecule type" value="Genomic_DNA"/>
</dbReference>
<dbReference type="SUPFAM" id="SSF53137">
    <property type="entry name" value="Translational machinery components"/>
    <property type="match status" value="1"/>
</dbReference>
<dbReference type="RefSeq" id="WP_398283291.1">
    <property type="nucleotide sequence ID" value="NZ_JBITLV010000006.1"/>
</dbReference>
<sequence length="206" mass="21829">MGSREIRVGADRLERWVAGFRERHGPPTELLESDVLTLRAPDGATAVLHATYPPLSGAPTPAALAANAGADRVVAVLLVRRGGYACAVVHGDRVTASKVGSRYVQGRTAAGGWSQQRFARRREGQAKQLLGDVVEVAQRVLLPAGADVLATGGDRALVTDVLNDTRLASLRSLDAGPYLEVGDPKSDVVKALPDRLRAVRITLTEP</sequence>
<dbReference type="NCBIfam" id="NF041024">
    <property type="entry name" value="acVLRF1_NCBI"/>
    <property type="match status" value="1"/>
</dbReference>
<evidence type="ECO:0000259" key="1">
    <source>
        <dbReference type="Pfam" id="PF18859"/>
    </source>
</evidence>
<keyword evidence="2" id="KW-0378">Hydrolase</keyword>
<gene>
    <name evidence="2" type="ORF">ACIB24_18280</name>
</gene>
<reference evidence="2 3" key="1">
    <citation type="submission" date="2024-10" db="EMBL/GenBank/DDBJ databases">
        <title>The Natural Products Discovery Center: Release of the First 8490 Sequenced Strains for Exploring Actinobacteria Biosynthetic Diversity.</title>
        <authorList>
            <person name="Kalkreuter E."/>
            <person name="Kautsar S.A."/>
            <person name="Yang D."/>
            <person name="Bader C.D."/>
            <person name="Teijaro C.N."/>
            <person name="Fluegel L."/>
            <person name="Davis C.M."/>
            <person name="Simpson J.R."/>
            <person name="Lauterbach L."/>
            <person name="Steele A.D."/>
            <person name="Gui C."/>
            <person name="Meng S."/>
            <person name="Li G."/>
            <person name="Viehrig K."/>
            <person name="Ye F."/>
            <person name="Su P."/>
            <person name="Kiefer A.F."/>
            <person name="Nichols A."/>
            <person name="Cepeda A.J."/>
            <person name="Yan W."/>
            <person name="Fan B."/>
            <person name="Jiang Y."/>
            <person name="Adhikari A."/>
            <person name="Zheng C.-J."/>
            <person name="Schuster L."/>
            <person name="Cowan T.M."/>
            <person name="Smanski M.J."/>
            <person name="Chevrette M.G."/>
            <person name="De Carvalho L.P.S."/>
            <person name="Shen B."/>
        </authorList>
    </citation>
    <scope>NUCLEOTIDE SEQUENCE [LARGE SCALE GENOMIC DNA]</scope>
    <source>
        <strain evidence="2 3">NPDC049639</strain>
    </source>
</reference>
<organism evidence="2 3">
    <name type="scientific">Spongisporangium articulatum</name>
    <dbReference type="NCBI Taxonomy" id="3362603"/>
    <lineage>
        <taxon>Bacteria</taxon>
        <taxon>Bacillati</taxon>
        <taxon>Actinomycetota</taxon>
        <taxon>Actinomycetes</taxon>
        <taxon>Kineosporiales</taxon>
        <taxon>Kineosporiaceae</taxon>
        <taxon>Spongisporangium</taxon>
    </lineage>
</organism>
<dbReference type="InterPro" id="IPR040783">
    <property type="entry name" value="VLRF1"/>
</dbReference>